<proteinExistence type="predicted"/>
<evidence type="ECO:0008006" key="3">
    <source>
        <dbReference type="Google" id="ProtNLM"/>
    </source>
</evidence>
<keyword evidence="2" id="KW-1185">Reference proteome</keyword>
<dbReference type="Pfam" id="PF06841">
    <property type="entry name" value="Phage_T4_gp19"/>
    <property type="match status" value="1"/>
</dbReference>
<dbReference type="InterPro" id="IPR010667">
    <property type="entry name" value="Phage_T4_Gp19"/>
</dbReference>
<name>A0A5C6U0R7_9BURK</name>
<dbReference type="Proteomes" id="UP000321832">
    <property type="component" value="Unassembled WGS sequence"/>
</dbReference>
<dbReference type="EMBL" id="VOPW01000001">
    <property type="protein sequence ID" value="TXC66524.1"/>
    <property type="molecule type" value="Genomic_DNA"/>
</dbReference>
<dbReference type="GO" id="GO:0005198">
    <property type="term" value="F:structural molecule activity"/>
    <property type="evidence" value="ECO:0007669"/>
    <property type="project" value="InterPro"/>
</dbReference>
<dbReference type="AlphaFoldDB" id="A0A5C6U0R7"/>
<comment type="caution">
    <text evidence="1">The sequence shown here is derived from an EMBL/GenBank/DDBJ whole genome shotgun (WGS) entry which is preliminary data.</text>
</comment>
<sequence length="139" mass="15288">MSGHDRTPVPGRHFRVELIDGNGRALDLGCCEVVFPPLAAHAEAQASVAEEHLLLRRATGGDELLHTWWSKACRGRAPARRSVRVTLLAPDLEHAVMRWRFRNARPASLHYSPLNANESTLVFETLAVAFDGVEIDSAG</sequence>
<protein>
    <recommendedName>
        <fullName evidence="3">Phage tail protein</fullName>
    </recommendedName>
</protein>
<evidence type="ECO:0000313" key="1">
    <source>
        <dbReference type="EMBL" id="TXC66524.1"/>
    </source>
</evidence>
<accession>A0A5C6U0R7</accession>
<evidence type="ECO:0000313" key="2">
    <source>
        <dbReference type="Proteomes" id="UP000321832"/>
    </source>
</evidence>
<gene>
    <name evidence="1" type="ORF">FSC37_13730</name>
</gene>
<reference evidence="1 2" key="1">
    <citation type="submission" date="2019-08" db="EMBL/GenBank/DDBJ databases">
        <authorList>
            <person name="Khan S.A."/>
            <person name="Jeon C.O."/>
            <person name="Jeong S.E."/>
        </authorList>
    </citation>
    <scope>NUCLEOTIDE SEQUENCE [LARGE SCALE GENOMIC DNA]</scope>
    <source>
        <strain evidence="2">IMCC1728</strain>
    </source>
</reference>
<organism evidence="1 2">
    <name type="scientific">Piscinibacter aquaticus</name>
    <dbReference type="NCBI Taxonomy" id="392597"/>
    <lineage>
        <taxon>Bacteria</taxon>
        <taxon>Pseudomonadati</taxon>
        <taxon>Pseudomonadota</taxon>
        <taxon>Betaproteobacteria</taxon>
        <taxon>Burkholderiales</taxon>
        <taxon>Sphaerotilaceae</taxon>
        <taxon>Piscinibacter</taxon>
    </lineage>
</organism>